<dbReference type="InterPro" id="IPR001806">
    <property type="entry name" value="Small_GTPase"/>
</dbReference>
<reference evidence="3 4" key="1">
    <citation type="submission" date="2019-05" db="EMBL/GenBank/DDBJ databases">
        <authorList>
            <person name="Zhang J.-Y."/>
            <person name="Feg X."/>
            <person name="Du Z.-J."/>
        </authorList>
    </citation>
    <scope>NUCLEOTIDE SEQUENCE [LARGE SCALE GENOMIC DNA]</scope>
    <source>
        <strain evidence="3 4">RZ26</strain>
    </source>
</reference>
<organism evidence="3 4">
    <name type="scientific">Maribacter algarum</name>
    <name type="common">ex Zhang et al. 2020</name>
    <dbReference type="NCBI Taxonomy" id="2578118"/>
    <lineage>
        <taxon>Bacteria</taxon>
        <taxon>Pseudomonadati</taxon>
        <taxon>Bacteroidota</taxon>
        <taxon>Flavobacteriia</taxon>
        <taxon>Flavobacteriales</taxon>
        <taxon>Flavobacteriaceae</taxon>
        <taxon>Maribacter</taxon>
    </lineage>
</organism>
<sequence length="165" mass="18332">MHSSKKIVVLGHFGVGKTSLIRRFVTDTFSDNYKVTIGVHITKKLVEIAVDREVSLILWDLEGTDEIESIRDSYLLGTHGLVFVFDVSRPSTFEHLGNDLKIVRNKVPETPLMVVGNKSDLVDKAELKTVLDENELSADFLTSAKTGEFVNELFLKLATLLVGDA</sequence>
<dbReference type="PANTHER" id="PTHR47977">
    <property type="entry name" value="RAS-RELATED PROTEIN RAB"/>
    <property type="match status" value="1"/>
</dbReference>
<protein>
    <submittedName>
        <fullName evidence="3">GTP-binding protein</fullName>
    </submittedName>
</protein>
<dbReference type="GO" id="GO:0003924">
    <property type="term" value="F:GTPase activity"/>
    <property type="evidence" value="ECO:0007669"/>
    <property type="project" value="InterPro"/>
</dbReference>
<keyword evidence="4" id="KW-1185">Reference proteome</keyword>
<dbReference type="GO" id="GO:0005525">
    <property type="term" value="F:GTP binding"/>
    <property type="evidence" value="ECO:0007669"/>
    <property type="project" value="UniProtKB-KW"/>
</dbReference>
<dbReference type="CDD" id="cd00154">
    <property type="entry name" value="Rab"/>
    <property type="match status" value="1"/>
</dbReference>
<evidence type="ECO:0000256" key="2">
    <source>
        <dbReference type="ARBA" id="ARBA00023134"/>
    </source>
</evidence>
<evidence type="ECO:0000256" key="1">
    <source>
        <dbReference type="ARBA" id="ARBA00022741"/>
    </source>
</evidence>
<evidence type="ECO:0000313" key="3">
    <source>
        <dbReference type="EMBL" id="TMM59069.1"/>
    </source>
</evidence>
<dbReference type="InterPro" id="IPR050227">
    <property type="entry name" value="Rab"/>
</dbReference>
<dbReference type="PROSITE" id="PS51419">
    <property type="entry name" value="RAB"/>
    <property type="match status" value="1"/>
</dbReference>
<dbReference type="Pfam" id="PF00071">
    <property type="entry name" value="Ras"/>
    <property type="match status" value="1"/>
</dbReference>
<dbReference type="SMART" id="SM00175">
    <property type="entry name" value="RAB"/>
    <property type="match status" value="1"/>
</dbReference>
<dbReference type="SMART" id="SM00174">
    <property type="entry name" value="RHO"/>
    <property type="match status" value="1"/>
</dbReference>
<name>A0A5S3PVP9_9FLAO</name>
<dbReference type="OrthoDB" id="7957980at2"/>
<evidence type="ECO:0000313" key="4">
    <source>
        <dbReference type="Proteomes" id="UP000310314"/>
    </source>
</evidence>
<proteinExistence type="predicted"/>
<dbReference type="InterPro" id="IPR005225">
    <property type="entry name" value="Small_GTP-bd"/>
</dbReference>
<gene>
    <name evidence="3" type="ORF">FEE95_06450</name>
</gene>
<dbReference type="RefSeq" id="WP_138657059.1">
    <property type="nucleotide sequence ID" value="NZ_VATY01000001.1"/>
</dbReference>
<accession>A0A5S3PVP9</accession>
<dbReference type="Gene3D" id="3.40.50.300">
    <property type="entry name" value="P-loop containing nucleotide triphosphate hydrolases"/>
    <property type="match status" value="1"/>
</dbReference>
<comment type="caution">
    <text evidence="3">The sequence shown here is derived from an EMBL/GenBank/DDBJ whole genome shotgun (WGS) entry which is preliminary data.</text>
</comment>
<dbReference type="AlphaFoldDB" id="A0A5S3PVP9"/>
<keyword evidence="1" id="KW-0547">Nucleotide-binding</keyword>
<dbReference type="FunFam" id="3.40.50.300:FF:001447">
    <property type="entry name" value="Ras-related protein Rab-1B"/>
    <property type="match status" value="1"/>
</dbReference>
<keyword evidence="2" id="KW-0342">GTP-binding</keyword>
<dbReference type="Proteomes" id="UP000310314">
    <property type="component" value="Unassembled WGS sequence"/>
</dbReference>
<dbReference type="NCBIfam" id="TIGR00231">
    <property type="entry name" value="small_GTP"/>
    <property type="match status" value="1"/>
</dbReference>
<dbReference type="SMART" id="SM00173">
    <property type="entry name" value="RAS"/>
    <property type="match status" value="1"/>
</dbReference>
<dbReference type="PRINTS" id="PR00449">
    <property type="entry name" value="RASTRNSFRMNG"/>
</dbReference>
<dbReference type="SUPFAM" id="SSF52540">
    <property type="entry name" value="P-loop containing nucleoside triphosphate hydrolases"/>
    <property type="match status" value="1"/>
</dbReference>
<dbReference type="EMBL" id="VATY01000001">
    <property type="protein sequence ID" value="TMM59069.1"/>
    <property type="molecule type" value="Genomic_DNA"/>
</dbReference>
<dbReference type="PROSITE" id="PS51421">
    <property type="entry name" value="RAS"/>
    <property type="match status" value="1"/>
</dbReference>
<dbReference type="InterPro" id="IPR027417">
    <property type="entry name" value="P-loop_NTPase"/>
</dbReference>